<evidence type="ECO:0000313" key="4">
    <source>
        <dbReference type="Proteomes" id="UP000184204"/>
    </source>
</evidence>
<accession>A0A110A7J7</accession>
<dbReference type="Proteomes" id="UP000068026">
    <property type="component" value="Chromosome"/>
</dbReference>
<dbReference type="Pfam" id="PF08713">
    <property type="entry name" value="DNA_alkylation"/>
    <property type="match status" value="1"/>
</dbReference>
<dbReference type="PANTHER" id="PTHR34070:SF1">
    <property type="entry name" value="DNA ALKYLATION REPAIR PROTEIN"/>
    <property type="match status" value="1"/>
</dbReference>
<dbReference type="RefSeq" id="WP_066052846.1">
    <property type="nucleotide sequence ID" value="NZ_CP014223.1"/>
</dbReference>
<dbReference type="Proteomes" id="UP000184204">
    <property type="component" value="Unassembled WGS sequence"/>
</dbReference>
<keyword evidence="3" id="KW-1185">Reference proteome</keyword>
<reference evidence="1 3" key="1">
    <citation type="journal article" date="2016" name="Genome Announc.">
        <title>Complete Genome Sequence of the Amino Acid-Fermenting Clostridium propionicum X2 (DSM 1682).</title>
        <authorList>
            <person name="Poehlein A."/>
            <person name="Schlien K."/>
            <person name="Chowdhury N.P."/>
            <person name="Gottschalk G."/>
            <person name="Buckel W."/>
            <person name="Daniel R."/>
        </authorList>
    </citation>
    <scope>NUCLEOTIDE SEQUENCE [LARGE SCALE GENOMIC DNA]</scope>
    <source>
        <strain evidence="1 3">X2</strain>
    </source>
</reference>
<dbReference type="EMBL" id="CP014223">
    <property type="protein sequence ID" value="AMJ42276.1"/>
    <property type="molecule type" value="Genomic_DNA"/>
</dbReference>
<dbReference type="InterPro" id="IPR016024">
    <property type="entry name" value="ARM-type_fold"/>
</dbReference>
<dbReference type="EMBL" id="FQUA01000003">
    <property type="protein sequence ID" value="SHE55372.1"/>
    <property type="molecule type" value="Genomic_DNA"/>
</dbReference>
<reference evidence="3" key="2">
    <citation type="submission" date="2016-01" db="EMBL/GenBank/DDBJ databases">
        <authorList>
            <person name="Poehlein A."/>
            <person name="Schlien K."/>
            <person name="Gottschalk G."/>
            <person name="Buckel W."/>
            <person name="Daniel R."/>
        </authorList>
    </citation>
    <scope>NUCLEOTIDE SEQUENCE [LARGE SCALE GENOMIC DNA]</scope>
    <source>
        <strain evidence="3">X2</strain>
    </source>
</reference>
<name>A0A110A7J7_ANAPI</name>
<evidence type="ECO:0000313" key="3">
    <source>
        <dbReference type="Proteomes" id="UP000068026"/>
    </source>
</evidence>
<dbReference type="InterPro" id="IPR014825">
    <property type="entry name" value="DNA_alkylation"/>
</dbReference>
<dbReference type="KEGG" id="cpro:CPRO_27300"/>
<dbReference type="SUPFAM" id="SSF48371">
    <property type="entry name" value="ARM repeat"/>
    <property type="match status" value="1"/>
</dbReference>
<dbReference type="CDD" id="cd06561">
    <property type="entry name" value="AlkD_like"/>
    <property type="match status" value="1"/>
</dbReference>
<dbReference type="AlphaFoldDB" id="A0A110A7J7"/>
<evidence type="ECO:0000313" key="1">
    <source>
        <dbReference type="EMBL" id="AMJ42276.1"/>
    </source>
</evidence>
<protein>
    <submittedName>
        <fullName evidence="2">3-methyladenine DNA glycosylase AlkD</fullName>
    </submittedName>
    <submittedName>
        <fullName evidence="1">DNA alkylation repair enzyme</fullName>
    </submittedName>
</protein>
<evidence type="ECO:0000313" key="2">
    <source>
        <dbReference type="EMBL" id="SHE55372.1"/>
    </source>
</evidence>
<sequence>MTETKWTIENYEAFYKELLELQDDKYRLFQEKLLRTSLPVIGIRTPLLRQKAKEVAKVAGRNFFDTCGKNTYEERMLYGAVATEIPMEFEEFLGYCDTFSYEFVENWAHCDGFCVSLKKIARKNEEALFAHAKGYFLAENPWVVRVGLIIMLNYYLKEPYLQEVLQLVDAVTSDFYYIEMAQAWLLATAWAKNPERVRQYLGDTKLSFSVKAKFVQKACESFRVSPEDKAWLREWKKAQV</sequence>
<proteinExistence type="predicted"/>
<reference evidence="4" key="3">
    <citation type="submission" date="2016-11" db="EMBL/GenBank/DDBJ databases">
        <authorList>
            <person name="Jaros S."/>
            <person name="Januszkiewicz K."/>
            <person name="Wedrychowicz H."/>
        </authorList>
    </citation>
    <scope>NUCLEOTIDE SEQUENCE [LARGE SCALE GENOMIC DNA]</scope>
    <source>
        <strain evidence="4">DSM 1682</strain>
    </source>
</reference>
<gene>
    <name evidence="1" type="ORF">CPRO_27300</name>
    <name evidence="2" type="ORF">SAMN02745151_01095</name>
</gene>
<organism evidence="2 4">
    <name type="scientific">Anaerotignum propionicum DSM 1682</name>
    <dbReference type="NCBI Taxonomy" id="991789"/>
    <lineage>
        <taxon>Bacteria</taxon>
        <taxon>Bacillati</taxon>
        <taxon>Bacillota</taxon>
        <taxon>Clostridia</taxon>
        <taxon>Lachnospirales</taxon>
        <taxon>Anaerotignaceae</taxon>
        <taxon>Anaerotignum</taxon>
    </lineage>
</organism>
<dbReference type="OrthoDB" id="9784740at2"/>
<dbReference type="PANTHER" id="PTHR34070">
    <property type="entry name" value="ARMADILLO-TYPE FOLD"/>
    <property type="match status" value="1"/>
</dbReference>
<reference evidence="2" key="4">
    <citation type="submission" date="2016-11" db="EMBL/GenBank/DDBJ databases">
        <authorList>
            <person name="Varghese N."/>
            <person name="Submissions S."/>
        </authorList>
    </citation>
    <scope>NUCLEOTIDE SEQUENCE</scope>
    <source>
        <strain evidence="2">DSM 1682</strain>
    </source>
</reference>
<dbReference type="Gene3D" id="1.25.10.90">
    <property type="match status" value="1"/>
</dbReference>